<accession>A0ABM8DWE6</accession>
<sequence length="388" mass="38825">MTAAAASVIHSVRLAGADGIVADGWVRFAAGRVVATGTSRSWTADADTAVLDGRALAGEGAILSPGFIDIHGHGGAGVSYDDGPAAIRAARALHREHGTTRAVLSLVTAPLAELEQRAAMVADLAATDADVLGSHLEGPFLDPGHKGAHDAALLRAPDADGLDRLLSAGRGTIRQITLAPELPGGLDAIGRIVEAGVVAAVGHTAAAYDLCRAAFDAGATVLTHAFNAMPGLHHRDPGPVAAAAGDPRVTLEVIADGVHLHPEIVRLAFAAAPGRVALVTDAMAAAGHSDGHYVLGKLGVDVQGGVARLTDGGAIAGSTLTQDAALRTAVGAGVGITEALTALTTTPARAIGRGDDLGRLAPGFLADAVLLDGDLTVRGVWTAGERSL</sequence>
<dbReference type="Pfam" id="PF01979">
    <property type="entry name" value="Amidohydro_1"/>
    <property type="match status" value="1"/>
</dbReference>
<dbReference type="Gene3D" id="3.20.20.140">
    <property type="entry name" value="Metal-dependent hydrolases"/>
    <property type="match status" value="1"/>
</dbReference>
<dbReference type="InterPro" id="IPR006680">
    <property type="entry name" value="Amidohydro-rel"/>
</dbReference>
<dbReference type="InterPro" id="IPR032466">
    <property type="entry name" value="Metal_Hydrolase"/>
</dbReference>
<dbReference type="InterPro" id="IPR011059">
    <property type="entry name" value="Metal-dep_hydrolase_composite"/>
</dbReference>
<evidence type="ECO:0000256" key="3">
    <source>
        <dbReference type="ARBA" id="ARBA00022801"/>
    </source>
</evidence>
<evidence type="ECO:0000256" key="5">
    <source>
        <dbReference type="PIRNR" id="PIRNR038994"/>
    </source>
</evidence>
<dbReference type="Gene3D" id="2.30.40.10">
    <property type="entry name" value="Urease, subunit C, domain 1"/>
    <property type="match status" value="1"/>
</dbReference>
<feature type="domain" description="Amidohydrolase-related" evidence="6">
    <location>
        <begin position="62"/>
        <end position="384"/>
    </location>
</feature>
<proteinExistence type="inferred from homology"/>
<dbReference type="PANTHER" id="PTHR11113">
    <property type="entry name" value="N-ACETYLGLUCOSAMINE-6-PHOSPHATE DEACETYLASE"/>
    <property type="match status" value="1"/>
</dbReference>
<dbReference type="RefSeq" id="WP_263796214.1">
    <property type="nucleotide sequence ID" value="NZ_AP027141.1"/>
</dbReference>
<evidence type="ECO:0000259" key="6">
    <source>
        <dbReference type="Pfam" id="PF01979"/>
    </source>
</evidence>
<keyword evidence="2" id="KW-0479">Metal-binding</keyword>
<evidence type="ECO:0000256" key="4">
    <source>
        <dbReference type="ARBA" id="ARBA00023277"/>
    </source>
</evidence>
<reference evidence="7 8" key="1">
    <citation type="submission" date="2022-12" db="EMBL/GenBank/DDBJ databases">
        <title>Microbacterium terricola strain KV-448 chromosome, complete genome.</title>
        <authorList>
            <person name="Oshima T."/>
            <person name="Moriya T."/>
            <person name="Bessho Y."/>
        </authorList>
    </citation>
    <scope>NUCLEOTIDE SEQUENCE [LARGE SCALE GENOMIC DNA]</scope>
    <source>
        <strain evidence="7 8">KV-448</strain>
    </source>
</reference>
<keyword evidence="3 5" id="KW-0378">Hydrolase</keyword>
<dbReference type="InterPro" id="IPR003764">
    <property type="entry name" value="GlcNAc_6-P_deAcase"/>
</dbReference>
<dbReference type="SUPFAM" id="SSF51338">
    <property type="entry name" value="Composite domain of metallo-dependent hydrolases"/>
    <property type="match status" value="1"/>
</dbReference>
<evidence type="ECO:0000313" key="8">
    <source>
        <dbReference type="Proteomes" id="UP001317779"/>
    </source>
</evidence>
<name>A0ABM8DWE6_9MICO</name>
<evidence type="ECO:0000256" key="2">
    <source>
        <dbReference type="ARBA" id="ARBA00022723"/>
    </source>
</evidence>
<dbReference type="CDD" id="cd00854">
    <property type="entry name" value="NagA"/>
    <property type="match status" value="1"/>
</dbReference>
<protein>
    <submittedName>
        <fullName evidence="7">N-acetylglucosamine-6-phosphate deacetylase</fullName>
    </submittedName>
</protein>
<dbReference type="EMBL" id="AP027141">
    <property type="protein sequence ID" value="BDV29941.1"/>
    <property type="molecule type" value="Genomic_DNA"/>
</dbReference>
<comment type="similarity">
    <text evidence="1 5">Belongs to the metallo-dependent hydrolases superfamily. NagA family.</text>
</comment>
<evidence type="ECO:0000256" key="1">
    <source>
        <dbReference type="ARBA" id="ARBA00010716"/>
    </source>
</evidence>
<dbReference type="PANTHER" id="PTHR11113:SF14">
    <property type="entry name" value="N-ACETYLGLUCOSAMINE-6-PHOSPHATE DEACETYLASE"/>
    <property type="match status" value="1"/>
</dbReference>
<gene>
    <name evidence="7" type="primary">nagA</name>
    <name evidence="7" type="ORF">Microterr_06010</name>
</gene>
<organism evidence="7 8">
    <name type="scientific">Microbacterium terricola</name>
    <dbReference type="NCBI Taxonomy" id="344163"/>
    <lineage>
        <taxon>Bacteria</taxon>
        <taxon>Bacillati</taxon>
        <taxon>Actinomycetota</taxon>
        <taxon>Actinomycetes</taxon>
        <taxon>Micrococcales</taxon>
        <taxon>Microbacteriaceae</taxon>
        <taxon>Microbacterium</taxon>
    </lineage>
</organism>
<dbReference type="SUPFAM" id="SSF51556">
    <property type="entry name" value="Metallo-dependent hydrolases"/>
    <property type="match status" value="1"/>
</dbReference>
<evidence type="ECO:0000313" key="7">
    <source>
        <dbReference type="EMBL" id="BDV29941.1"/>
    </source>
</evidence>
<keyword evidence="8" id="KW-1185">Reference proteome</keyword>
<dbReference type="PIRSF" id="PIRSF038994">
    <property type="entry name" value="NagA"/>
    <property type="match status" value="1"/>
</dbReference>
<keyword evidence="4 5" id="KW-0119">Carbohydrate metabolism</keyword>
<dbReference type="Proteomes" id="UP001317779">
    <property type="component" value="Chromosome"/>
</dbReference>